<organism evidence="1 2">
    <name type="scientific">Cellulophaga fucicola</name>
    <dbReference type="NCBI Taxonomy" id="76595"/>
    <lineage>
        <taxon>Bacteria</taxon>
        <taxon>Pseudomonadati</taxon>
        <taxon>Bacteroidota</taxon>
        <taxon>Flavobacteriia</taxon>
        <taxon>Flavobacteriales</taxon>
        <taxon>Flavobacteriaceae</taxon>
        <taxon>Cellulophaga</taxon>
    </lineage>
</organism>
<evidence type="ECO:0008006" key="3">
    <source>
        <dbReference type="Google" id="ProtNLM"/>
    </source>
</evidence>
<reference evidence="2" key="1">
    <citation type="submission" date="2016-11" db="EMBL/GenBank/DDBJ databases">
        <authorList>
            <person name="Varghese N."/>
            <person name="Submissions S."/>
        </authorList>
    </citation>
    <scope>NUCLEOTIDE SEQUENCE [LARGE SCALE GENOMIC DNA]</scope>
    <source>
        <strain evidence="2">DSM 24786</strain>
    </source>
</reference>
<protein>
    <recommendedName>
        <fullName evidence="3">2OG-Fe(II) oxygenase superfamily protein</fullName>
    </recommendedName>
</protein>
<gene>
    <name evidence="1" type="ORF">SAMN05660313_01574</name>
</gene>
<evidence type="ECO:0000313" key="1">
    <source>
        <dbReference type="EMBL" id="SFW41981.1"/>
    </source>
</evidence>
<proteinExistence type="predicted"/>
<dbReference type="RefSeq" id="WP_072303235.1">
    <property type="nucleotide sequence ID" value="NZ_FPIY01000002.1"/>
</dbReference>
<dbReference type="Gene3D" id="2.60.120.590">
    <property type="entry name" value="Alpha-ketoglutarate-dependent dioxygenase AlkB-like"/>
    <property type="match status" value="1"/>
</dbReference>
<dbReference type="Proteomes" id="UP000183257">
    <property type="component" value="Unassembled WGS sequence"/>
</dbReference>
<dbReference type="OrthoDB" id="581018at2"/>
<dbReference type="AlphaFoldDB" id="A0A1K1P3F5"/>
<evidence type="ECO:0000313" key="2">
    <source>
        <dbReference type="Proteomes" id="UP000183257"/>
    </source>
</evidence>
<dbReference type="STRING" id="76595.SAMN05660313_01574"/>
<dbReference type="InterPro" id="IPR037151">
    <property type="entry name" value="AlkB-like_sf"/>
</dbReference>
<sequence>MNTLNFENRIATTKNILINLSNINNASGDLQYLVDNFCGTVVKNMLEIPNDNSELRIYAIGDIKQIEKEERGILVISDFSINYEGLIKANFKIVKLGQVPINIHNSGVYYRELFTGENYFSKIKAEHTFQYLTEGNKDTKALRKGIYLTKVVKDEKERNKEQFHFRLLRCSTNLTGPTDNFRNTDTAIVNTLNEAVKFDFEKETELNHVLAQIYENKKKDEVNAKDVKAKIGAHSDKTKDMPKEGLIAFCTFYDNVNFENLEPSKTDRFDWCYKKSSGLTRLHFKLKKTVSNDSLEKEFSVTLYPNSVFLIPLSTNRLYTHEIRPSVLNVDKIPVRMGYVIRCSNLEALYVNKETYIKEKGKLVKLEEMTNATMDNLRDSYYKENKLETVVDYGKVHFSMNSGDYKKPIY</sequence>
<accession>A0A1K1P3F5</accession>
<keyword evidence="2" id="KW-1185">Reference proteome</keyword>
<dbReference type="EMBL" id="FPIY01000002">
    <property type="protein sequence ID" value="SFW41981.1"/>
    <property type="molecule type" value="Genomic_DNA"/>
</dbReference>
<name>A0A1K1P3F5_9FLAO</name>